<feature type="chain" id="PRO_5037985001" evidence="2">
    <location>
        <begin position="23"/>
        <end position="246"/>
    </location>
</feature>
<feature type="region of interest" description="Disordered" evidence="1">
    <location>
        <begin position="86"/>
        <end position="128"/>
    </location>
</feature>
<keyword evidence="3" id="KW-1185">Reference proteome</keyword>
<dbReference type="WBParaSite" id="PSU_v2.g3033.t1">
    <property type="protein sequence ID" value="PSU_v2.g3033.t1"/>
    <property type="gene ID" value="PSU_v2.g3033"/>
</dbReference>
<evidence type="ECO:0000256" key="2">
    <source>
        <dbReference type="SAM" id="SignalP"/>
    </source>
</evidence>
<dbReference type="AlphaFoldDB" id="A0A914YQE5"/>
<feature type="compositionally biased region" description="Basic and acidic residues" evidence="1">
    <location>
        <begin position="109"/>
        <end position="128"/>
    </location>
</feature>
<feature type="compositionally biased region" description="Basic and acidic residues" evidence="1">
    <location>
        <begin position="169"/>
        <end position="179"/>
    </location>
</feature>
<sequence length="246" mass="28155">MKQLFSIKCFVFLFSAFFAVSAFVVGNHHPGDDHVRHGHLSHPPRHPGHPPPFVGTLDGNYFKPRNFSVTQLERSKDLQQSELEISNKTRHQNSSSTNAQNELNDDNDDVARNELTDDKPPIPESHGKIELKSLKKKKKKSCKKYKKCCKKGKKKCCKKLKKCCKKSGKCKDSDGKKSDDDDEDRPAKGQRKIPEDKPEIKQPPQLEDEEEEDVDEEEDKTESRAPKSPQNSTQQKETTEDYSDEY</sequence>
<evidence type="ECO:0000313" key="4">
    <source>
        <dbReference type="WBParaSite" id="PSU_v2.g3033.t1"/>
    </source>
</evidence>
<feature type="region of interest" description="Disordered" evidence="1">
    <location>
        <begin position="35"/>
        <end position="56"/>
    </location>
</feature>
<feature type="region of interest" description="Disordered" evidence="1">
    <location>
        <begin position="150"/>
        <end position="246"/>
    </location>
</feature>
<name>A0A914YQE5_9BILA</name>
<feature type="compositionally biased region" description="Basic residues" evidence="1">
    <location>
        <begin position="150"/>
        <end position="168"/>
    </location>
</feature>
<evidence type="ECO:0000313" key="3">
    <source>
        <dbReference type="Proteomes" id="UP000887577"/>
    </source>
</evidence>
<reference evidence="4" key="1">
    <citation type="submission" date="2022-11" db="UniProtKB">
        <authorList>
            <consortium name="WormBaseParasite"/>
        </authorList>
    </citation>
    <scope>IDENTIFICATION</scope>
</reference>
<dbReference type="Proteomes" id="UP000887577">
    <property type="component" value="Unplaced"/>
</dbReference>
<feature type="compositionally biased region" description="Basic residues" evidence="1">
    <location>
        <begin position="36"/>
        <end position="48"/>
    </location>
</feature>
<protein>
    <submittedName>
        <fullName evidence="4">Uncharacterized protein</fullName>
    </submittedName>
</protein>
<accession>A0A914YQE5</accession>
<feature type="compositionally biased region" description="Acidic residues" evidence="1">
    <location>
        <begin position="206"/>
        <end position="220"/>
    </location>
</feature>
<proteinExistence type="predicted"/>
<organism evidence="3 4">
    <name type="scientific">Panagrolaimus superbus</name>
    <dbReference type="NCBI Taxonomy" id="310955"/>
    <lineage>
        <taxon>Eukaryota</taxon>
        <taxon>Metazoa</taxon>
        <taxon>Ecdysozoa</taxon>
        <taxon>Nematoda</taxon>
        <taxon>Chromadorea</taxon>
        <taxon>Rhabditida</taxon>
        <taxon>Tylenchina</taxon>
        <taxon>Panagrolaimomorpha</taxon>
        <taxon>Panagrolaimoidea</taxon>
        <taxon>Panagrolaimidae</taxon>
        <taxon>Panagrolaimus</taxon>
    </lineage>
</organism>
<evidence type="ECO:0000256" key="1">
    <source>
        <dbReference type="SAM" id="MobiDB-lite"/>
    </source>
</evidence>
<feature type="signal peptide" evidence="2">
    <location>
        <begin position="1"/>
        <end position="22"/>
    </location>
</feature>
<feature type="compositionally biased region" description="Polar residues" evidence="1">
    <location>
        <begin position="86"/>
        <end position="102"/>
    </location>
</feature>
<keyword evidence="2" id="KW-0732">Signal</keyword>